<proteinExistence type="predicted"/>
<evidence type="ECO:0000313" key="3">
    <source>
        <dbReference type="Proteomes" id="UP001372834"/>
    </source>
</evidence>
<dbReference type="SUPFAM" id="SSF52047">
    <property type="entry name" value="RNI-like"/>
    <property type="match status" value="1"/>
</dbReference>
<comment type="caution">
    <text evidence="2">The sequence shown here is derived from an EMBL/GenBank/DDBJ whole genome shotgun (WGS) entry which is preliminary data.</text>
</comment>
<protein>
    <submittedName>
        <fullName evidence="2">Uncharacterized protein</fullName>
    </submittedName>
</protein>
<name>A0AAN8PLN5_POLSC</name>
<dbReference type="Gene3D" id="3.80.10.10">
    <property type="entry name" value="Ribonuclease Inhibitor"/>
    <property type="match status" value="1"/>
</dbReference>
<dbReference type="AlphaFoldDB" id="A0AAN8PLN5"/>
<dbReference type="Proteomes" id="UP001372834">
    <property type="component" value="Unassembled WGS sequence"/>
</dbReference>
<gene>
    <name evidence="2" type="ORF">RUM43_007131</name>
</gene>
<feature type="compositionally biased region" description="Acidic residues" evidence="1">
    <location>
        <begin position="83"/>
        <end position="103"/>
    </location>
</feature>
<dbReference type="Pfam" id="PF13516">
    <property type="entry name" value="LRR_6"/>
    <property type="match status" value="3"/>
</dbReference>
<evidence type="ECO:0000256" key="1">
    <source>
        <dbReference type="SAM" id="MobiDB-lite"/>
    </source>
</evidence>
<dbReference type="PANTHER" id="PTHR24114">
    <property type="entry name" value="LEUCINE RICH REPEAT FAMILY PROTEIN"/>
    <property type="match status" value="1"/>
</dbReference>
<feature type="region of interest" description="Disordered" evidence="1">
    <location>
        <begin position="83"/>
        <end position="107"/>
    </location>
</feature>
<evidence type="ECO:0000313" key="2">
    <source>
        <dbReference type="EMBL" id="KAK6638862.1"/>
    </source>
</evidence>
<dbReference type="InterPro" id="IPR032675">
    <property type="entry name" value="LRR_dom_sf"/>
</dbReference>
<dbReference type="EMBL" id="JAWJWE010000003">
    <property type="protein sequence ID" value="KAK6638862.1"/>
    <property type="molecule type" value="Genomic_DNA"/>
</dbReference>
<accession>A0AAN8PLN5</accession>
<dbReference type="SMART" id="SM00368">
    <property type="entry name" value="LRR_RI"/>
    <property type="match status" value="4"/>
</dbReference>
<dbReference type="PANTHER" id="PTHR24114:SF2">
    <property type="entry name" value="F-BOX DOMAIN-CONTAINING PROTEIN-RELATED"/>
    <property type="match status" value="1"/>
</dbReference>
<organism evidence="2 3">
    <name type="scientific">Polyplax serrata</name>
    <name type="common">Common mouse louse</name>
    <dbReference type="NCBI Taxonomy" id="468196"/>
    <lineage>
        <taxon>Eukaryota</taxon>
        <taxon>Metazoa</taxon>
        <taxon>Ecdysozoa</taxon>
        <taxon>Arthropoda</taxon>
        <taxon>Hexapoda</taxon>
        <taxon>Insecta</taxon>
        <taxon>Pterygota</taxon>
        <taxon>Neoptera</taxon>
        <taxon>Paraneoptera</taxon>
        <taxon>Psocodea</taxon>
        <taxon>Troctomorpha</taxon>
        <taxon>Phthiraptera</taxon>
        <taxon>Anoplura</taxon>
        <taxon>Polyplacidae</taxon>
        <taxon>Polyplax</taxon>
    </lineage>
</organism>
<dbReference type="InterPro" id="IPR001611">
    <property type="entry name" value="Leu-rich_rpt"/>
</dbReference>
<reference evidence="2 3" key="1">
    <citation type="submission" date="2023-10" db="EMBL/GenBank/DDBJ databases">
        <title>Genomes of two closely related lineages of the louse Polyplax serrata with different host specificities.</title>
        <authorList>
            <person name="Martinu J."/>
            <person name="Tarabai H."/>
            <person name="Stefka J."/>
            <person name="Hypsa V."/>
        </authorList>
    </citation>
    <scope>NUCLEOTIDE SEQUENCE [LARGE SCALE GENOMIC DNA]</scope>
    <source>
        <strain evidence="2">HR10_N</strain>
    </source>
</reference>
<dbReference type="InterPro" id="IPR052394">
    <property type="entry name" value="LRR-containing"/>
</dbReference>
<sequence>MEVEEHADVGEVEGTENEEIFEEYTEAGEDNDTEFLVEGFIDDENLVEIELEEDAVDDLEEKPKTRVRRCQRRKKVKIACTEDEEGEEELLEGEEEEEDEESVDVSTGSSILSAITFEWDGRLYEFDELCDPGTIGNIYSKDVVRGDIIDEIGRKRYEHLCKLLMIPPIQRVLKALETDEIDLSVSSSDPQGPVLMFRGVDGKNLQAMFTALETNKFVRKLILKYNKLSEADCFYLGRTLNVNETITILDLTGCRIDPEGIRCLVEYLTINETLVNLNLSKCNIEDDGMVRLGQVLLRNNSIEQLDLSNNKLNEDAANALAMVLKRNRSIRYLDLSDNRYLGNKCNNKNKRLSFIINAFRLDGPAISEIKKGLGRSRVQIIKLGRNPIPPEDLDALLSSARNSTNLQTLDLEDLWVNKSFLKILNRIKLDRDIEVNVGGVYGNYELKGADYVAVLFKRAYYEADKPKSIKVKRDFGHLIWTLGEEPLSDEDFWTKVKKFKAVVKKEVIDQIINEFMNQRTKLIDVVAMKKKYLSVFPNSTPPPLPPKEIETQEWTEEVAVEEEIQGQDLVTAIAAYTENEIPDEEVDVELQPLEEPVANLAANDQEPQAVEET</sequence>